<accession>A0A100HNB6</accession>
<feature type="domain" description="Effector-associated" evidence="1">
    <location>
        <begin position="10"/>
        <end position="82"/>
    </location>
</feature>
<dbReference type="AlphaFoldDB" id="A0A100HNB6"/>
<protein>
    <submittedName>
        <fullName evidence="2">Purine or other phosphorylase family 1</fullName>
    </submittedName>
</protein>
<organism evidence="2 3">
    <name type="scientific">Deinococcus grandis</name>
    <dbReference type="NCBI Taxonomy" id="57498"/>
    <lineage>
        <taxon>Bacteria</taxon>
        <taxon>Thermotogati</taxon>
        <taxon>Deinococcota</taxon>
        <taxon>Deinococci</taxon>
        <taxon>Deinococcales</taxon>
        <taxon>Deinococcaceae</taxon>
        <taxon>Deinococcus</taxon>
    </lineage>
</organism>
<gene>
    <name evidence="2" type="ORF">DEIGR_400007</name>
</gene>
<dbReference type="Proteomes" id="UP000056209">
    <property type="component" value="Unassembled WGS sequence"/>
</dbReference>
<name>A0A100HNB6_9DEIO</name>
<evidence type="ECO:0000313" key="3">
    <source>
        <dbReference type="Proteomes" id="UP000056209"/>
    </source>
</evidence>
<dbReference type="InterPro" id="IPR045430">
    <property type="entry name" value="EAD1"/>
</dbReference>
<sequence length="93" mass="10187">MTTDQELNARRDLVAYLAAAHPTLSDMRAIWTAAGGHVSDMPDVGDSPISRWWTVLTRVEAGRLHPERFAQAIHDAHPGDPTAALDTLGWCAR</sequence>
<keyword evidence="3" id="KW-1185">Reference proteome</keyword>
<dbReference type="RefSeq" id="WP_058979999.1">
    <property type="nucleotide sequence ID" value="NZ_BCMS01000006.1"/>
</dbReference>
<dbReference type="Pfam" id="PF19955">
    <property type="entry name" value="EAD1"/>
    <property type="match status" value="1"/>
</dbReference>
<reference evidence="3" key="1">
    <citation type="submission" date="2015-11" db="EMBL/GenBank/DDBJ databases">
        <title>Draft Genome Sequence of the Radioresistant Bacterium Deinococcus grandis, Isolated from Freshwater Fish in Japan.</title>
        <authorList>
            <person name="Satoh K."/>
            <person name="Onodera T."/>
            <person name="Omoso K."/>
            <person name="Takeda-Yano K."/>
            <person name="Katayama T."/>
            <person name="Oono Y."/>
            <person name="Narumi I."/>
        </authorList>
    </citation>
    <scope>NUCLEOTIDE SEQUENCE [LARGE SCALE GENOMIC DNA]</scope>
    <source>
        <strain evidence="3">ATCC 43672</strain>
    </source>
</reference>
<comment type="caution">
    <text evidence="2">The sequence shown here is derived from an EMBL/GenBank/DDBJ whole genome shotgun (WGS) entry which is preliminary data.</text>
</comment>
<evidence type="ECO:0000259" key="1">
    <source>
        <dbReference type="Pfam" id="PF19955"/>
    </source>
</evidence>
<dbReference type="EMBL" id="BCMS01000006">
    <property type="protein sequence ID" value="GAQ23874.1"/>
    <property type="molecule type" value="Genomic_DNA"/>
</dbReference>
<proteinExistence type="predicted"/>
<evidence type="ECO:0000313" key="2">
    <source>
        <dbReference type="EMBL" id="GAQ23874.1"/>
    </source>
</evidence>